<organism evidence="3 4">
    <name type="scientific">Solicola gregarius</name>
    <dbReference type="NCBI Taxonomy" id="2908642"/>
    <lineage>
        <taxon>Bacteria</taxon>
        <taxon>Bacillati</taxon>
        <taxon>Actinomycetota</taxon>
        <taxon>Actinomycetes</taxon>
        <taxon>Propionibacteriales</taxon>
        <taxon>Nocardioidaceae</taxon>
        <taxon>Solicola</taxon>
    </lineage>
</organism>
<feature type="signal peptide" evidence="2">
    <location>
        <begin position="1"/>
        <end position="28"/>
    </location>
</feature>
<dbReference type="EMBL" id="CP094970">
    <property type="protein sequence ID" value="UYM06854.1"/>
    <property type="molecule type" value="Genomic_DNA"/>
</dbReference>
<feature type="region of interest" description="Disordered" evidence="1">
    <location>
        <begin position="169"/>
        <end position="191"/>
    </location>
</feature>
<reference evidence="3" key="1">
    <citation type="submission" date="2022-01" db="EMBL/GenBank/DDBJ databases">
        <title>Nocardioidaceae gen. sp. A5X3R13.</title>
        <authorList>
            <person name="Lopez Marin M.A."/>
            <person name="Uhlik O."/>
        </authorList>
    </citation>
    <scope>NUCLEOTIDE SEQUENCE</scope>
    <source>
        <strain evidence="3">A5X3R13</strain>
    </source>
</reference>
<name>A0AA46YMQ3_9ACTN</name>
<dbReference type="KEGG" id="sgrg:L0C25_07200"/>
<dbReference type="PROSITE" id="PS51257">
    <property type="entry name" value="PROKAR_LIPOPROTEIN"/>
    <property type="match status" value="1"/>
</dbReference>
<evidence type="ECO:0000313" key="3">
    <source>
        <dbReference type="EMBL" id="UYM06854.1"/>
    </source>
</evidence>
<evidence type="ECO:0000256" key="1">
    <source>
        <dbReference type="SAM" id="MobiDB-lite"/>
    </source>
</evidence>
<keyword evidence="4" id="KW-1185">Reference proteome</keyword>
<dbReference type="AlphaFoldDB" id="A0AA46YMQ3"/>
<evidence type="ECO:0000313" key="4">
    <source>
        <dbReference type="Proteomes" id="UP001164390"/>
    </source>
</evidence>
<proteinExistence type="predicted"/>
<evidence type="ECO:0000256" key="2">
    <source>
        <dbReference type="SAM" id="SignalP"/>
    </source>
</evidence>
<accession>A0AA46YMQ3</accession>
<feature type="compositionally biased region" description="Low complexity" evidence="1">
    <location>
        <begin position="170"/>
        <end position="179"/>
    </location>
</feature>
<feature type="chain" id="PRO_5041238791" description="Copper chaperone PCu(A)C" evidence="2">
    <location>
        <begin position="29"/>
        <end position="191"/>
    </location>
</feature>
<keyword evidence="2" id="KW-0732">Signal</keyword>
<dbReference type="Proteomes" id="UP001164390">
    <property type="component" value="Chromosome"/>
</dbReference>
<protein>
    <recommendedName>
        <fullName evidence="5">Copper chaperone PCu(A)C</fullName>
    </recommendedName>
</protein>
<evidence type="ECO:0008006" key="5">
    <source>
        <dbReference type="Google" id="ProtNLM"/>
    </source>
</evidence>
<sequence length="191" mass="19603">MRPTASRTRRRAACIAGVVSLLAVSACGTGFDAQTNQVYQPAAGANERAESVDLLNVLAADNSDDTATISASLLNKGDADDTVTAITGTTDSGDGLKGGDPIDVQLAGPIALPTHELVKVGADAEIVVSYDDLGGGQYVTLDFEFENAAPITMDVPVVARGEHGIYDGIAEAPEPTTEPTTDEETKPDGQG</sequence>
<dbReference type="RefSeq" id="WP_271635778.1">
    <property type="nucleotide sequence ID" value="NZ_CP094970.1"/>
</dbReference>
<gene>
    <name evidence="3" type="ORF">L0C25_07200</name>
</gene>